<reference evidence="1 2" key="1">
    <citation type="journal article" date="2009" name="Proc. Natl. Acad. Sci. U.S.A.">
        <title>Biogeography of the Sulfolobus islandicus pan-genome.</title>
        <authorList>
            <person name="Reno M.L."/>
            <person name="Held N.L."/>
            <person name="Fields C.J."/>
            <person name="Burke P.V."/>
            <person name="Whitaker R.J."/>
        </authorList>
    </citation>
    <scope>NUCLEOTIDE SEQUENCE [LARGE SCALE GENOMIC DNA]</scope>
    <source>
        <strain evidence="2">M.14.25 / Kamchatka #1</strain>
    </source>
</reference>
<dbReference type="KEGG" id="sia:M1425_1523"/>
<dbReference type="AlphaFoldDB" id="C3MW50"/>
<evidence type="ECO:0000313" key="2">
    <source>
        <dbReference type="Proteomes" id="UP000001350"/>
    </source>
</evidence>
<proteinExistence type="predicted"/>
<accession>C3MW50</accession>
<evidence type="ECO:0000313" key="1">
    <source>
        <dbReference type="EMBL" id="ACP38272.1"/>
    </source>
</evidence>
<sequence>MVRPVMKGRDLETLVFLGRLKEVKVEYCDEEKKMAKVIGVTDTKEEVETECIPLRAAGKISTVLKHYIRLGVGNYIITESDMSNVANVDTQVEEEENKNEQI</sequence>
<dbReference type="RefSeq" id="WP_012711517.1">
    <property type="nucleotide sequence ID" value="NC_012588.1"/>
</dbReference>
<dbReference type="EMBL" id="CP001400">
    <property type="protein sequence ID" value="ACP38272.1"/>
    <property type="molecule type" value="Genomic_DNA"/>
</dbReference>
<organism evidence="1 2">
    <name type="scientific">Saccharolobus islandicus (strain M.14.25 / Kamchatka #1)</name>
    <name type="common">Sulfolobus islandicus</name>
    <dbReference type="NCBI Taxonomy" id="427317"/>
    <lineage>
        <taxon>Archaea</taxon>
        <taxon>Thermoproteota</taxon>
        <taxon>Thermoprotei</taxon>
        <taxon>Sulfolobales</taxon>
        <taxon>Sulfolobaceae</taxon>
        <taxon>Saccharolobus</taxon>
    </lineage>
</organism>
<dbReference type="HOGENOM" id="CLU_2366034_0_0_2"/>
<dbReference type="GeneID" id="84058929"/>
<protein>
    <submittedName>
        <fullName evidence="1">Uncharacterized protein</fullName>
    </submittedName>
</protein>
<gene>
    <name evidence="1" type="ordered locus">M1425_1523</name>
</gene>
<name>C3MW50_SACI4</name>
<dbReference type="Proteomes" id="UP000001350">
    <property type="component" value="Chromosome"/>
</dbReference>